<sequence length="90" mass="10158">MIPGRSLRDGSESVHEAQLALQRKECETYAYASSYAMYAVHLCKRMHHQLLTLMPKIRSTVQSRLGATKDHCHQSSDNFTAKARHEASAL</sequence>
<organism evidence="2 3">
    <name type="scientific">Eumeta variegata</name>
    <name type="common">Bagworm moth</name>
    <name type="synonym">Eumeta japonica</name>
    <dbReference type="NCBI Taxonomy" id="151549"/>
    <lineage>
        <taxon>Eukaryota</taxon>
        <taxon>Metazoa</taxon>
        <taxon>Ecdysozoa</taxon>
        <taxon>Arthropoda</taxon>
        <taxon>Hexapoda</taxon>
        <taxon>Insecta</taxon>
        <taxon>Pterygota</taxon>
        <taxon>Neoptera</taxon>
        <taxon>Endopterygota</taxon>
        <taxon>Lepidoptera</taxon>
        <taxon>Glossata</taxon>
        <taxon>Ditrysia</taxon>
        <taxon>Tineoidea</taxon>
        <taxon>Psychidae</taxon>
        <taxon>Oiketicinae</taxon>
        <taxon>Eumeta</taxon>
    </lineage>
</organism>
<keyword evidence="3" id="KW-1185">Reference proteome</keyword>
<accession>A0A4C1YCE2</accession>
<reference evidence="2 3" key="1">
    <citation type="journal article" date="2019" name="Commun. Biol.">
        <title>The bagworm genome reveals a unique fibroin gene that provides high tensile strength.</title>
        <authorList>
            <person name="Kono N."/>
            <person name="Nakamura H."/>
            <person name="Ohtoshi R."/>
            <person name="Tomita M."/>
            <person name="Numata K."/>
            <person name="Arakawa K."/>
        </authorList>
    </citation>
    <scope>NUCLEOTIDE SEQUENCE [LARGE SCALE GENOMIC DNA]</scope>
</reference>
<evidence type="ECO:0000256" key="1">
    <source>
        <dbReference type="SAM" id="MobiDB-lite"/>
    </source>
</evidence>
<dbReference type="Proteomes" id="UP000299102">
    <property type="component" value="Unassembled WGS sequence"/>
</dbReference>
<feature type="region of interest" description="Disordered" evidence="1">
    <location>
        <begin position="64"/>
        <end position="90"/>
    </location>
</feature>
<dbReference type="EMBL" id="BGZK01001185">
    <property type="protein sequence ID" value="GBP73756.1"/>
    <property type="molecule type" value="Genomic_DNA"/>
</dbReference>
<protein>
    <submittedName>
        <fullName evidence="2">Uncharacterized protein</fullName>
    </submittedName>
</protein>
<comment type="caution">
    <text evidence="2">The sequence shown here is derived from an EMBL/GenBank/DDBJ whole genome shotgun (WGS) entry which is preliminary data.</text>
</comment>
<name>A0A4C1YCE2_EUMVA</name>
<proteinExistence type="predicted"/>
<dbReference type="AlphaFoldDB" id="A0A4C1YCE2"/>
<gene>
    <name evidence="2" type="ORF">EVAR_46896_1</name>
</gene>
<evidence type="ECO:0000313" key="3">
    <source>
        <dbReference type="Proteomes" id="UP000299102"/>
    </source>
</evidence>
<evidence type="ECO:0000313" key="2">
    <source>
        <dbReference type="EMBL" id="GBP73756.1"/>
    </source>
</evidence>